<dbReference type="GO" id="GO:0008253">
    <property type="term" value="F:5'-nucleotidase activity"/>
    <property type="evidence" value="ECO:0007669"/>
    <property type="project" value="UniProtKB-EC"/>
</dbReference>
<dbReference type="GO" id="GO:0046872">
    <property type="term" value="F:metal ion binding"/>
    <property type="evidence" value="ECO:0007669"/>
    <property type="project" value="UniProtKB-KW"/>
</dbReference>
<evidence type="ECO:0000256" key="3">
    <source>
        <dbReference type="ARBA" id="ARBA00012643"/>
    </source>
</evidence>
<dbReference type="Proteomes" id="UP000504634">
    <property type="component" value="Unplaced"/>
</dbReference>
<gene>
    <name evidence="12" type="primary">LOC115621744</name>
</gene>
<dbReference type="FunFam" id="3.90.780.10:FF:000001">
    <property type="entry name" value="NT5E isoform 3"/>
    <property type="match status" value="1"/>
</dbReference>
<keyword evidence="7 8" id="KW-0378">Hydrolase</keyword>
<evidence type="ECO:0000256" key="4">
    <source>
        <dbReference type="ARBA" id="ARBA00022723"/>
    </source>
</evidence>
<evidence type="ECO:0000256" key="2">
    <source>
        <dbReference type="ARBA" id="ARBA00006654"/>
    </source>
</evidence>
<evidence type="ECO:0000256" key="8">
    <source>
        <dbReference type="RuleBase" id="RU362119"/>
    </source>
</evidence>
<dbReference type="InterPro" id="IPR036907">
    <property type="entry name" value="5'-Nucleotdase_C_sf"/>
</dbReference>
<evidence type="ECO:0000256" key="6">
    <source>
        <dbReference type="ARBA" id="ARBA00022741"/>
    </source>
</evidence>
<keyword evidence="4" id="KW-0479">Metal-binding</keyword>
<dbReference type="EC" id="3.1.3.5" evidence="3"/>
<dbReference type="CDD" id="cd07409">
    <property type="entry name" value="MPP_CD73_N"/>
    <property type="match status" value="1"/>
</dbReference>
<comment type="catalytic activity">
    <reaction evidence="1">
        <text>a ribonucleoside 5'-phosphate + H2O = a ribonucleoside + phosphate</text>
        <dbReference type="Rhea" id="RHEA:12484"/>
        <dbReference type="ChEBI" id="CHEBI:15377"/>
        <dbReference type="ChEBI" id="CHEBI:18254"/>
        <dbReference type="ChEBI" id="CHEBI:43474"/>
        <dbReference type="ChEBI" id="CHEBI:58043"/>
        <dbReference type="EC" id="3.1.3.5"/>
    </reaction>
</comment>
<dbReference type="PANTHER" id="PTHR11575">
    <property type="entry name" value="5'-NUCLEOTIDASE-RELATED"/>
    <property type="match status" value="1"/>
</dbReference>
<dbReference type="SUPFAM" id="SSF56300">
    <property type="entry name" value="Metallo-dependent phosphatases"/>
    <property type="match status" value="1"/>
</dbReference>
<protein>
    <recommendedName>
        <fullName evidence="3">5'-nucleotidase</fullName>
        <ecNumber evidence="3">3.1.3.5</ecNumber>
    </recommendedName>
</protein>
<dbReference type="AlphaFoldDB" id="A0A6J2T8R9"/>
<dbReference type="Gene3D" id="3.90.780.10">
    <property type="entry name" value="5'-Nucleotidase, C-terminal domain"/>
    <property type="match status" value="1"/>
</dbReference>
<dbReference type="Pfam" id="PF00149">
    <property type="entry name" value="Metallophos"/>
    <property type="match status" value="1"/>
</dbReference>
<dbReference type="GeneID" id="115621744"/>
<dbReference type="InterPro" id="IPR006146">
    <property type="entry name" value="5'-Nucleotdase_CS"/>
</dbReference>
<dbReference type="SUPFAM" id="SSF55816">
    <property type="entry name" value="5'-nucleotidase (syn. UDP-sugar hydrolase), C-terminal domain"/>
    <property type="match status" value="1"/>
</dbReference>
<dbReference type="Gene3D" id="3.60.21.10">
    <property type="match status" value="1"/>
</dbReference>
<dbReference type="InterPro" id="IPR008334">
    <property type="entry name" value="5'-Nucleotdase_C"/>
</dbReference>
<feature type="chain" id="PRO_5027141911" description="5'-nucleotidase" evidence="8">
    <location>
        <begin position="23"/>
        <end position="576"/>
    </location>
</feature>
<reference evidence="12" key="1">
    <citation type="submission" date="2025-08" db="UniProtKB">
        <authorList>
            <consortium name="RefSeq"/>
        </authorList>
    </citation>
    <scope>IDENTIFICATION</scope>
    <source>
        <strain evidence="12">11010-0011.00</strain>
        <tissue evidence="12">Whole body</tissue>
    </source>
</reference>
<evidence type="ECO:0000313" key="12">
    <source>
        <dbReference type="RefSeq" id="XP_030371337.1"/>
    </source>
</evidence>
<organism evidence="11 12">
    <name type="scientific">Drosophila lebanonensis</name>
    <name type="common">Fruit fly</name>
    <name type="synonym">Scaptodrosophila lebanonensis</name>
    <dbReference type="NCBI Taxonomy" id="7225"/>
    <lineage>
        <taxon>Eukaryota</taxon>
        <taxon>Metazoa</taxon>
        <taxon>Ecdysozoa</taxon>
        <taxon>Arthropoda</taxon>
        <taxon>Hexapoda</taxon>
        <taxon>Insecta</taxon>
        <taxon>Pterygota</taxon>
        <taxon>Neoptera</taxon>
        <taxon>Endopterygota</taxon>
        <taxon>Diptera</taxon>
        <taxon>Brachycera</taxon>
        <taxon>Muscomorpha</taxon>
        <taxon>Ephydroidea</taxon>
        <taxon>Drosophilidae</taxon>
        <taxon>Scaptodrosophila</taxon>
    </lineage>
</organism>
<evidence type="ECO:0000256" key="7">
    <source>
        <dbReference type="ARBA" id="ARBA00022801"/>
    </source>
</evidence>
<evidence type="ECO:0000256" key="1">
    <source>
        <dbReference type="ARBA" id="ARBA00000815"/>
    </source>
</evidence>
<dbReference type="PROSITE" id="PS00786">
    <property type="entry name" value="5_NUCLEOTIDASE_2"/>
    <property type="match status" value="1"/>
</dbReference>
<dbReference type="GO" id="GO:0006196">
    <property type="term" value="P:AMP catabolic process"/>
    <property type="evidence" value="ECO:0007669"/>
    <property type="project" value="TreeGrafter"/>
</dbReference>
<dbReference type="GO" id="GO:0000166">
    <property type="term" value="F:nucleotide binding"/>
    <property type="evidence" value="ECO:0007669"/>
    <property type="project" value="UniProtKB-KW"/>
</dbReference>
<dbReference type="OrthoDB" id="7722975at2759"/>
<comment type="similarity">
    <text evidence="2 8">Belongs to the 5'-nucleotidase family.</text>
</comment>
<dbReference type="InterPro" id="IPR004843">
    <property type="entry name" value="Calcineurin-like_PHP"/>
</dbReference>
<evidence type="ECO:0000259" key="9">
    <source>
        <dbReference type="Pfam" id="PF00149"/>
    </source>
</evidence>
<dbReference type="RefSeq" id="XP_030371337.1">
    <property type="nucleotide sequence ID" value="XM_030515477.1"/>
</dbReference>
<feature type="domain" description="5'-Nucleotidase C-terminal" evidence="10">
    <location>
        <begin position="335"/>
        <end position="509"/>
    </location>
</feature>
<keyword evidence="6 8" id="KW-0547">Nucleotide-binding</keyword>
<dbReference type="PANTHER" id="PTHR11575:SF24">
    <property type="entry name" value="5'-NUCLEOTIDASE"/>
    <property type="match status" value="1"/>
</dbReference>
<dbReference type="Pfam" id="PF02872">
    <property type="entry name" value="5_nucleotid_C"/>
    <property type="match status" value="1"/>
</dbReference>
<dbReference type="InterPro" id="IPR029052">
    <property type="entry name" value="Metallo-depent_PP-like"/>
</dbReference>
<name>A0A6J2T8R9_DROLE</name>
<accession>A0A6J2T8R9</accession>
<evidence type="ECO:0000313" key="11">
    <source>
        <dbReference type="Proteomes" id="UP000504634"/>
    </source>
</evidence>
<dbReference type="PRINTS" id="PR01607">
    <property type="entry name" value="APYRASEFAMLY"/>
</dbReference>
<feature type="signal peptide" evidence="8">
    <location>
        <begin position="1"/>
        <end position="22"/>
    </location>
</feature>
<evidence type="ECO:0000259" key="10">
    <source>
        <dbReference type="Pfam" id="PF02872"/>
    </source>
</evidence>
<dbReference type="FunFam" id="3.60.21.10:FF:000020">
    <property type="entry name" value="NT5E isoform 4"/>
    <property type="match status" value="1"/>
</dbReference>
<dbReference type="InterPro" id="IPR006179">
    <property type="entry name" value="5_nucleotidase/apyrase"/>
</dbReference>
<dbReference type="GO" id="GO:0005886">
    <property type="term" value="C:plasma membrane"/>
    <property type="evidence" value="ECO:0007669"/>
    <property type="project" value="TreeGrafter"/>
</dbReference>
<keyword evidence="5 8" id="KW-0732">Signal</keyword>
<feature type="domain" description="Calcineurin-like phosphoesterase" evidence="9">
    <location>
        <begin position="26"/>
        <end position="243"/>
    </location>
</feature>
<sequence length="576" mass="64558">MHVWKSLLPILLIALLISEGYSFEFTIVHNNDMHARYDPVLGSDEKCGKEQDEVGLCYGGFGRVATAVAKARAEGSAIYLNAGDTFQGTAWFTVYKGKMAAQLMNLIGPDALSLGNHEFDNNIDGLVNFLNIVSFPVVCSNLDIALIPEFQNLTRLVRSTIITKFQAKIGIIGYITPATKNHLPLYPFEFEEEIQAINKEAQRLVKMGVNIIIALGHSGYKKDKEIAEKCPEVDIVVGGHSHTFLYTGEPPDMELPEGPYPTVVAKKNGIQVPVVQAFAFTKYLGKLLVEFDSSGKLLKFSGNPILLDKSIEPRGDIMAVINKKRGMVKNLEEQVIGTTKVFLNGDYQACRLVECNFGNLIADSMVYARLEDNKFQDYWTDASAAIINSGAVRGSITRTSNGGAVTVEDIYQVLPYDSKVIFIKILGKYILRILEHSVQMRETDSDGGFLQVSGMRIKYDLKERKGRRVRSVLILCTECKVPQFQPLDPYKLYGILLTQYLLDEGDGYKFKINERHIADTKVTVLQAVTRYFQAHKLVYPKLENRIMIADNDRTGCSETKRLTYVVFIFSIYILLF</sequence>
<evidence type="ECO:0000256" key="5">
    <source>
        <dbReference type="ARBA" id="ARBA00022729"/>
    </source>
</evidence>
<keyword evidence="11" id="KW-1185">Reference proteome</keyword>
<proteinExistence type="inferred from homology"/>